<keyword evidence="2" id="KW-1185">Reference proteome</keyword>
<evidence type="ECO:0000313" key="2">
    <source>
        <dbReference type="Proteomes" id="UP001224392"/>
    </source>
</evidence>
<sequence>MSDLKQKIHQFFQHYRRCFETQDAEEASQFFHFPASMYSAKGEREQFSKEEFLPIAEKLFQNYRALHVSQILGNLTNVTELNPATCIASLNWVVITGHGDDAFQLYSATTHYLICEEEDGYRIESVFVVDEPDRIREALEKL</sequence>
<dbReference type="InterPro" id="IPR032710">
    <property type="entry name" value="NTF2-like_dom_sf"/>
</dbReference>
<gene>
    <name evidence="1" type="ORF">MNKW57_03450</name>
</gene>
<dbReference type="Proteomes" id="UP001224392">
    <property type="component" value="Unassembled WGS sequence"/>
</dbReference>
<dbReference type="RefSeq" id="WP_285762539.1">
    <property type="nucleotide sequence ID" value="NZ_BSYJ01000001.1"/>
</dbReference>
<name>A0ABQ6LVC1_9GAMM</name>
<organism evidence="1 2">
    <name type="scientific">Biformimicrobium ophioploci</name>
    <dbReference type="NCBI Taxonomy" id="3036711"/>
    <lineage>
        <taxon>Bacteria</taxon>
        <taxon>Pseudomonadati</taxon>
        <taxon>Pseudomonadota</taxon>
        <taxon>Gammaproteobacteria</taxon>
        <taxon>Cellvibrionales</taxon>
        <taxon>Microbulbiferaceae</taxon>
        <taxon>Biformimicrobium</taxon>
    </lineage>
</organism>
<evidence type="ECO:0000313" key="1">
    <source>
        <dbReference type="EMBL" id="GMG86024.1"/>
    </source>
</evidence>
<comment type="caution">
    <text evidence="1">The sequence shown here is derived from an EMBL/GenBank/DDBJ whole genome shotgun (WGS) entry which is preliminary data.</text>
</comment>
<dbReference type="SUPFAM" id="SSF54427">
    <property type="entry name" value="NTF2-like"/>
    <property type="match status" value="1"/>
</dbReference>
<dbReference type="EMBL" id="BSYJ01000001">
    <property type="protein sequence ID" value="GMG86024.1"/>
    <property type="molecule type" value="Genomic_DNA"/>
</dbReference>
<accession>A0ABQ6LVC1</accession>
<protein>
    <recommendedName>
        <fullName evidence="3">SnoaL-like domain-containing protein</fullName>
    </recommendedName>
</protein>
<reference evidence="1 2" key="1">
    <citation type="submission" date="2023-04" db="EMBL/GenBank/DDBJ databases">
        <title>Marinobulbifer ophiurae gen. nov., sp. Nov., isolate from tissue of brittle star Ophioplocus japonicus.</title>
        <authorList>
            <person name="Kawano K."/>
            <person name="Sawayama S."/>
            <person name="Nakagawa S."/>
        </authorList>
    </citation>
    <scope>NUCLEOTIDE SEQUENCE [LARGE SCALE GENOMIC DNA]</scope>
    <source>
        <strain evidence="1 2">NKW57</strain>
    </source>
</reference>
<evidence type="ECO:0008006" key="3">
    <source>
        <dbReference type="Google" id="ProtNLM"/>
    </source>
</evidence>
<proteinExistence type="predicted"/>